<accession>A0AAD5QPU9</accession>
<organism evidence="1 2">
    <name type="scientific">Parelaphostrongylus tenuis</name>
    <name type="common">Meningeal worm</name>
    <dbReference type="NCBI Taxonomy" id="148309"/>
    <lineage>
        <taxon>Eukaryota</taxon>
        <taxon>Metazoa</taxon>
        <taxon>Ecdysozoa</taxon>
        <taxon>Nematoda</taxon>
        <taxon>Chromadorea</taxon>
        <taxon>Rhabditida</taxon>
        <taxon>Rhabditina</taxon>
        <taxon>Rhabditomorpha</taxon>
        <taxon>Strongyloidea</taxon>
        <taxon>Metastrongylidae</taxon>
        <taxon>Parelaphostrongylus</taxon>
    </lineage>
</organism>
<comment type="caution">
    <text evidence="1">The sequence shown here is derived from an EMBL/GenBank/DDBJ whole genome shotgun (WGS) entry which is preliminary data.</text>
</comment>
<sequence length="51" mass="6015">MILRHPEGVMRSRHSESYYTHFNSVERVGRPSRTCKQLRFAHLTNFVLPGD</sequence>
<keyword evidence="2" id="KW-1185">Reference proteome</keyword>
<dbReference type="AlphaFoldDB" id="A0AAD5QPU9"/>
<dbReference type="Proteomes" id="UP001196413">
    <property type="component" value="Unassembled WGS sequence"/>
</dbReference>
<proteinExistence type="predicted"/>
<reference evidence="1" key="1">
    <citation type="submission" date="2021-06" db="EMBL/GenBank/DDBJ databases">
        <title>Parelaphostrongylus tenuis whole genome reference sequence.</title>
        <authorList>
            <person name="Garwood T.J."/>
            <person name="Larsen P.A."/>
            <person name="Fountain-Jones N.M."/>
            <person name="Garbe J.R."/>
            <person name="Macchietto M.G."/>
            <person name="Kania S.A."/>
            <person name="Gerhold R.W."/>
            <person name="Richards J.E."/>
            <person name="Wolf T.M."/>
        </authorList>
    </citation>
    <scope>NUCLEOTIDE SEQUENCE</scope>
    <source>
        <strain evidence="1">MNPRO001-30</strain>
        <tissue evidence="1">Meninges</tissue>
    </source>
</reference>
<dbReference type="EMBL" id="JAHQIW010002088">
    <property type="protein sequence ID" value="KAJ1354461.1"/>
    <property type="molecule type" value="Genomic_DNA"/>
</dbReference>
<evidence type="ECO:0000313" key="2">
    <source>
        <dbReference type="Proteomes" id="UP001196413"/>
    </source>
</evidence>
<evidence type="ECO:0000313" key="1">
    <source>
        <dbReference type="EMBL" id="KAJ1354461.1"/>
    </source>
</evidence>
<protein>
    <submittedName>
        <fullName evidence="1">Uncharacterized protein</fullName>
    </submittedName>
</protein>
<gene>
    <name evidence="1" type="ORF">KIN20_011403</name>
</gene>
<name>A0AAD5QPU9_PARTN</name>